<feature type="domain" description="Glucosamine inositolphosphorylceramide transferase 1 N-terminal" evidence="3">
    <location>
        <begin position="50"/>
        <end position="325"/>
    </location>
</feature>
<comment type="caution">
    <text evidence="4">The sequence shown here is derived from an EMBL/GenBank/DDBJ whole genome shotgun (WGS) entry which is preliminary data.</text>
</comment>
<dbReference type="Proteomes" id="UP001484239">
    <property type="component" value="Unassembled WGS sequence"/>
</dbReference>
<proteinExistence type="predicted"/>
<reference evidence="4 5" key="1">
    <citation type="submission" date="2024-02" db="EMBL/GenBank/DDBJ databases">
        <title>A novel Gemmatimonadota bacterium.</title>
        <authorList>
            <person name="Du Z.-J."/>
            <person name="Ye Y.-Q."/>
        </authorList>
    </citation>
    <scope>NUCLEOTIDE SEQUENCE [LARGE SCALE GENOMIC DNA]</scope>
    <source>
        <strain evidence="4 5">DH-20</strain>
    </source>
</reference>
<keyword evidence="5" id="KW-1185">Reference proteome</keyword>
<gene>
    <name evidence="4" type="ORF">WI372_16710</name>
</gene>
<dbReference type="InterPro" id="IPR023296">
    <property type="entry name" value="Glyco_hydro_beta-prop_sf"/>
</dbReference>
<name>A0ABU9ED32_9BACT</name>
<organism evidence="4 5">
    <name type="scientific">Gaopeijia maritima</name>
    <dbReference type="NCBI Taxonomy" id="3119007"/>
    <lineage>
        <taxon>Bacteria</taxon>
        <taxon>Pseudomonadati</taxon>
        <taxon>Gemmatimonadota</taxon>
        <taxon>Longimicrobiia</taxon>
        <taxon>Gaopeijiales</taxon>
        <taxon>Gaopeijiaceae</taxon>
        <taxon>Gaopeijia</taxon>
    </lineage>
</organism>
<protein>
    <recommendedName>
        <fullName evidence="3">Glucosamine inositolphosphorylceramide transferase 1 N-terminal domain-containing protein</fullName>
    </recommendedName>
</protein>
<evidence type="ECO:0000259" key="3">
    <source>
        <dbReference type="Pfam" id="PF24793"/>
    </source>
</evidence>
<dbReference type="InterPro" id="IPR056442">
    <property type="entry name" value="GINT1_N"/>
</dbReference>
<accession>A0ABU9ED32</accession>
<dbReference type="EMBL" id="JBBHLI010000013">
    <property type="protein sequence ID" value="MEK9502638.1"/>
    <property type="molecule type" value="Genomic_DNA"/>
</dbReference>
<keyword evidence="1" id="KW-0858">Xylan degradation</keyword>
<dbReference type="RefSeq" id="WP_405287495.1">
    <property type="nucleotide sequence ID" value="NZ_JBBHLI010000013.1"/>
</dbReference>
<dbReference type="InterPro" id="IPR052176">
    <property type="entry name" value="Glycosyl_Hydrlase_43_Enz"/>
</dbReference>
<evidence type="ECO:0000256" key="1">
    <source>
        <dbReference type="ARBA" id="ARBA00022651"/>
    </source>
</evidence>
<dbReference type="SUPFAM" id="SSF75005">
    <property type="entry name" value="Arabinanase/levansucrase/invertase"/>
    <property type="match status" value="1"/>
</dbReference>
<dbReference type="PANTHER" id="PTHR43772">
    <property type="entry name" value="ENDO-1,4-BETA-XYLANASE"/>
    <property type="match status" value="1"/>
</dbReference>
<dbReference type="Gene3D" id="2.115.10.20">
    <property type="entry name" value="Glycosyl hydrolase domain, family 43"/>
    <property type="match status" value="1"/>
</dbReference>
<sequence>MKTETRRTLVGVGAIGFALLLGMAYGVAFLRYEVFPYQLVQDFRARGEPTHGPWSIGIYEGDTPLDLAPAEGVENPVLTALDVTDTDAVFVADPFMITEGGRHHMFFEVLDRATNKGDIAYAVSDDGRSWDYQRIVLDEEFHLSYPYVFEWEGEHWMVPETFEDSSVRLYRATSFPEEWEYVGNLLSGYRYTDASLVRHEDRWWLFVTTTANDVLNVYHADELTGPWQPHAMNPVVKDDLDQARPGGRMLQYDGRLFRLTQDDYPSYGLQVYAREILELTPSSYVERPVREEAIVAGSGSGWNGAGMHHIDAHLVDGRWLAMVDGRSW</sequence>
<evidence type="ECO:0000313" key="4">
    <source>
        <dbReference type="EMBL" id="MEK9502638.1"/>
    </source>
</evidence>
<dbReference type="Pfam" id="PF24793">
    <property type="entry name" value="GINT1_N"/>
    <property type="match status" value="1"/>
</dbReference>
<keyword evidence="1" id="KW-0624">Polysaccharide degradation</keyword>
<evidence type="ECO:0000313" key="5">
    <source>
        <dbReference type="Proteomes" id="UP001484239"/>
    </source>
</evidence>
<keyword evidence="2" id="KW-0119">Carbohydrate metabolism</keyword>
<dbReference type="PANTHER" id="PTHR43772:SF2">
    <property type="entry name" value="PUTATIVE (AFU_ORTHOLOGUE AFUA_2G04480)-RELATED"/>
    <property type="match status" value="1"/>
</dbReference>
<evidence type="ECO:0000256" key="2">
    <source>
        <dbReference type="ARBA" id="ARBA00023277"/>
    </source>
</evidence>